<dbReference type="EMBL" id="JABBJJ010000423">
    <property type="protein sequence ID" value="NMO22444.1"/>
    <property type="molecule type" value="Genomic_DNA"/>
</dbReference>
<dbReference type="GO" id="GO:0046872">
    <property type="term" value="F:metal ion binding"/>
    <property type="evidence" value="ECO:0007669"/>
    <property type="project" value="UniProtKB-KW"/>
</dbReference>
<evidence type="ECO:0000256" key="5">
    <source>
        <dbReference type="PIRSR" id="PIRSR000349-1"/>
    </source>
</evidence>
<name>A0A848LZ63_9BACT</name>
<dbReference type="InterPro" id="IPR019832">
    <property type="entry name" value="Mn/Fe_SOD_C"/>
</dbReference>
<feature type="binding site" evidence="5">
    <location>
        <position position="198"/>
    </location>
    <ligand>
        <name>Mn(2+)</name>
        <dbReference type="ChEBI" id="CHEBI:29035"/>
    </ligand>
</feature>
<feature type="binding site" evidence="5">
    <location>
        <position position="64"/>
    </location>
    <ligand>
        <name>Mn(2+)</name>
        <dbReference type="ChEBI" id="CHEBI:29035"/>
    </ligand>
</feature>
<evidence type="ECO:0000256" key="3">
    <source>
        <dbReference type="ARBA" id="ARBA00022723"/>
    </source>
</evidence>
<dbReference type="PIRSF" id="PIRSF000349">
    <property type="entry name" value="SODismutase"/>
    <property type="match status" value="1"/>
</dbReference>
<evidence type="ECO:0000259" key="6">
    <source>
        <dbReference type="Pfam" id="PF02777"/>
    </source>
</evidence>
<keyword evidence="4" id="KW-0560">Oxidoreductase</keyword>
<dbReference type="PANTHER" id="PTHR11404">
    <property type="entry name" value="SUPEROXIDE DISMUTASE 2"/>
    <property type="match status" value="1"/>
</dbReference>
<keyword evidence="8" id="KW-1185">Reference proteome</keyword>
<dbReference type="Pfam" id="PF02777">
    <property type="entry name" value="Sod_Fe_C"/>
    <property type="match status" value="1"/>
</dbReference>
<dbReference type="Gene3D" id="3.55.40.20">
    <property type="entry name" value="Iron/manganese superoxide dismutase, C-terminal domain"/>
    <property type="match status" value="1"/>
</dbReference>
<feature type="binding site" evidence="5">
    <location>
        <position position="194"/>
    </location>
    <ligand>
        <name>Mn(2+)</name>
        <dbReference type="ChEBI" id="CHEBI:29035"/>
    </ligand>
</feature>
<dbReference type="SUPFAM" id="SSF46609">
    <property type="entry name" value="Fe,Mn superoxide dismutase (SOD), N-terminal domain"/>
    <property type="match status" value="1"/>
</dbReference>
<keyword evidence="3 5" id="KW-0479">Metal-binding</keyword>
<dbReference type="EC" id="1.15.1.1" evidence="2"/>
<reference evidence="7 8" key="1">
    <citation type="submission" date="2020-04" db="EMBL/GenBank/DDBJ databases">
        <title>Draft genome of Pyxidicoccus fallax type strain.</title>
        <authorList>
            <person name="Whitworth D.E."/>
        </authorList>
    </citation>
    <scope>NUCLEOTIDE SEQUENCE [LARGE SCALE GENOMIC DNA]</scope>
    <source>
        <strain evidence="7 8">DSM 14698</strain>
    </source>
</reference>
<dbReference type="PANTHER" id="PTHR11404:SF6">
    <property type="entry name" value="SUPEROXIDE DISMUTASE [MN], MITOCHONDRIAL"/>
    <property type="match status" value="1"/>
</dbReference>
<dbReference type="AlphaFoldDB" id="A0A848LZ63"/>
<feature type="binding site" evidence="5">
    <location>
        <position position="112"/>
    </location>
    <ligand>
        <name>Mn(2+)</name>
        <dbReference type="ChEBI" id="CHEBI:29035"/>
    </ligand>
</feature>
<gene>
    <name evidence="7" type="ORF">HG543_47450</name>
</gene>
<feature type="domain" description="Manganese/iron superoxide dismutase C-terminal" evidence="6">
    <location>
        <begin position="127"/>
        <end position="227"/>
    </location>
</feature>
<dbReference type="RefSeq" id="WP_169351586.1">
    <property type="nucleotide sequence ID" value="NZ_JABBJJ010000423.1"/>
</dbReference>
<evidence type="ECO:0000313" key="8">
    <source>
        <dbReference type="Proteomes" id="UP000518300"/>
    </source>
</evidence>
<dbReference type="Proteomes" id="UP000518300">
    <property type="component" value="Unassembled WGS sequence"/>
</dbReference>
<dbReference type="GO" id="GO:0004784">
    <property type="term" value="F:superoxide dismutase activity"/>
    <property type="evidence" value="ECO:0007669"/>
    <property type="project" value="UniProtKB-EC"/>
</dbReference>
<proteinExistence type="inferred from homology"/>
<accession>A0A848LZ63</accession>
<evidence type="ECO:0000256" key="4">
    <source>
        <dbReference type="ARBA" id="ARBA00023002"/>
    </source>
</evidence>
<protein>
    <recommendedName>
        <fullName evidence="2">superoxide dismutase</fullName>
        <ecNumber evidence="2">1.15.1.1</ecNumber>
    </recommendedName>
</protein>
<organism evidence="7 8">
    <name type="scientific">Pyxidicoccus fallax</name>
    <dbReference type="NCBI Taxonomy" id="394095"/>
    <lineage>
        <taxon>Bacteria</taxon>
        <taxon>Pseudomonadati</taxon>
        <taxon>Myxococcota</taxon>
        <taxon>Myxococcia</taxon>
        <taxon>Myxococcales</taxon>
        <taxon>Cystobacterineae</taxon>
        <taxon>Myxococcaceae</taxon>
        <taxon>Pyxidicoccus</taxon>
    </lineage>
</organism>
<comment type="caution">
    <text evidence="7">The sequence shown here is derived from an EMBL/GenBank/DDBJ whole genome shotgun (WGS) entry which is preliminary data.</text>
</comment>
<dbReference type="InterPro" id="IPR036314">
    <property type="entry name" value="SOD_C_sf"/>
</dbReference>
<dbReference type="InterPro" id="IPR036324">
    <property type="entry name" value="Mn/Fe_SOD_N_sf"/>
</dbReference>
<dbReference type="SUPFAM" id="SSF54719">
    <property type="entry name" value="Fe,Mn superoxide dismutase (SOD), C-terminal domain"/>
    <property type="match status" value="1"/>
</dbReference>
<evidence type="ECO:0000256" key="1">
    <source>
        <dbReference type="ARBA" id="ARBA00008714"/>
    </source>
</evidence>
<dbReference type="InterPro" id="IPR001189">
    <property type="entry name" value="Mn/Fe_SOD"/>
</dbReference>
<evidence type="ECO:0000256" key="2">
    <source>
        <dbReference type="ARBA" id="ARBA00012682"/>
    </source>
</evidence>
<dbReference type="InterPro" id="IPR050265">
    <property type="entry name" value="Fe/Mn_Superoxide_Dismutase"/>
</dbReference>
<evidence type="ECO:0000313" key="7">
    <source>
        <dbReference type="EMBL" id="NMO22444.1"/>
    </source>
</evidence>
<comment type="similarity">
    <text evidence="1">Belongs to the iron/manganese superoxide dismutase family.</text>
</comment>
<sequence length="240" mass="25878">MNRRDLMTGMVVAGTTLLVTPEGSAAAEPSRAPGTPGHGKHAVAPLPFNPAKLKGLSEKLLRSHHENNYGGAVKNLNKVEEELARVTKDTPGFLVGGLKERELTFTNSMILHEAYFGNLGGDGKAGGSIQKLLAAAHGDFGRWEEHFRATGASLGGGSGWVILTYNFHSGQPQTYWSGNHTQALAHGHPLLVMDMYEHAYQMDYGAAAARYIDAFFQNVNWDVVNARLERAQKAAAALRG</sequence>